<accession>A0A135LHG3</accession>
<keyword evidence="3" id="KW-1185">Reference proteome</keyword>
<feature type="region of interest" description="Disordered" evidence="1">
    <location>
        <begin position="289"/>
        <end position="309"/>
    </location>
</feature>
<feature type="compositionally biased region" description="Pro residues" evidence="1">
    <location>
        <begin position="223"/>
        <end position="242"/>
    </location>
</feature>
<evidence type="ECO:0000256" key="1">
    <source>
        <dbReference type="SAM" id="MobiDB-lite"/>
    </source>
</evidence>
<feature type="compositionally biased region" description="Low complexity" evidence="1">
    <location>
        <begin position="405"/>
        <end position="421"/>
    </location>
</feature>
<feature type="compositionally biased region" description="Low complexity" evidence="1">
    <location>
        <begin position="509"/>
        <end position="528"/>
    </location>
</feature>
<dbReference type="GeneID" id="63705276"/>
<feature type="region of interest" description="Disordered" evidence="1">
    <location>
        <begin position="586"/>
        <end position="607"/>
    </location>
</feature>
<dbReference type="OMA" id="FWTFSPV"/>
<dbReference type="OrthoDB" id="3641178at2759"/>
<gene>
    <name evidence="2" type="ORF">PGRI_022630</name>
</gene>
<sequence>MASHSSLNTSEKPSEASLPFGVFSPPKNHYEWKRALHDVKWLCFNQQYKQCALRCNQLIDTASHPLHPIRATYLHYYAATSYEYMGRAAHIFSAVKVALLTDAMDRFQNAYESLPATVPLPALNPNQTYSPVTFLHSPGSSPRSSVTTVAWSPPLPDRAVAGLCPNFEALSVENLSAHNASLVCTPPMPVPYASSSSNSSLTTDFCVTPPPAAREVSRLDYRAPPPAFHIPPPTRKPPPPPQEVSARTATRNELVSFNSARDGLPNGGSVVRSIARMIDNSMLAGENDPFVTQAPAKPRIPSQPPLRLSPFKVRGELEDPVKRSELMPPPLAIRKTSGEVFMCNNPAMVNSEGPKQETSKFEVNRPFRARPPRLPLKIIPSACLNANTKKPVTPTPAPRPKHLGPVQPSPVASTPSTPSPVMRKSIPIKSPFISRAGSSVPKSTKSPSTPSTPSPVMRKSIPIKSPFISRAGSSVPKSTKSPSPRSTKPSPVMRKRIPIKPTFIGRAGSPVPKSTKSPSPRSSPAPISAERRAQINEFNSAIKWLRENIPAEMTELRQQIKHVSELQQAHRSNTAMTRTASFWTFSPVKTKPGEPKEPPAIEGPNIDEYGNVIRNETKEQRIKRLRQEDWKIGIQSKHSFWKGAEYYDKLCETALAELGETGYGSREWMKRD</sequence>
<feature type="compositionally biased region" description="Low complexity" evidence="1">
    <location>
        <begin position="473"/>
        <end position="492"/>
    </location>
</feature>
<dbReference type="AlphaFoldDB" id="A0A135LHG3"/>
<evidence type="ECO:0000313" key="3">
    <source>
        <dbReference type="Proteomes" id="UP000070168"/>
    </source>
</evidence>
<evidence type="ECO:0000313" key="2">
    <source>
        <dbReference type="EMBL" id="KXG48393.1"/>
    </source>
</evidence>
<name>A0A135LHG3_PENPA</name>
<dbReference type="RefSeq" id="XP_040646929.1">
    <property type="nucleotide sequence ID" value="XM_040789976.1"/>
</dbReference>
<feature type="region of interest" description="Disordered" evidence="1">
    <location>
        <begin position="385"/>
        <end position="529"/>
    </location>
</feature>
<feature type="region of interest" description="Disordered" evidence="1">
    <location>
        <begin position="223"/>
        <end position="248"/>
    </location>
</feature>
<feature type="compositionally biased region" description="Low complexity" evidence="1">
    <location>
        <begin position="438"/>
        <end position="456"/>
    </location>
</feature>
<comment type="caution">
    <text evidence="2">The sequence shown here is derived from an EMBL/GenBank/DDBJ whole genome shotgun (WGS) entry which is preliminary data.</text>
</comment>
<dbReference type="EMBL" id="LHQR01000065">
    <property type="protein sequence ID" value="KXG48393.1"/>
    <property type="molecule type" value="Genomic_DNA"/>
</dbReference>
<protein>
    <submittedName>
        <fullName evidence="2">Uncharacterized protein</fullName>
    </submittedName>
</protein>
<organism evidence="2 3">
    <name type="scientific">Penicillium patulum</name>
    <name type="common">Penicillium griseofulvum</name>
    <dbReference type="NCBI Taxonomy" id="5078"/>
    <lineage>
        <taxon>Eukaryota</taxon>
        <taxon>Fungi</taxon>
        <taxon>Dikarya</taxon>
        <taxon>Ascomycota</taxon>
        <taxon>Pezizomycotina</taxon>
        <taxon>Eurotiomycetes</taxon>
        <taxon>Eurotiomycetidae</taxon>
        <taxon>Eurotiales</taxon>
        <taxon>Aspergillaceae</taxon>
        <taxon>Penicillium</taxon>
    </lineage>
</organism>
<proteinExistence type="predicted"/>
<reference evidence="2 3" key="1">
    <citation type="journal article" date="2016" name="BMC Genomics">
        <title>Genome sequencing and secondary metabolism of the postharvest pathogen Penicillium griseofulvum.</title>
        <authorList>
            <person name="Banani H."/>
            <person name="Marcet-Houben M."/>
            <person name="Ballester A.R."/>
            <person name="Abbruscato P."/>
            <person name="Gonzalez-Candelas L."/>
            <person name="Gabaldon T."/>
            <person name="Spadaro D."/>
        </authorList>
    </citation>
    <scope>NUCLEOTIDE SEQUENCE [LARGE SCALE GENOMIC DNA]</scope>
    <source>
        <strain evidence="2 3">PG3</strain>
    </source>
</reference>
<dbReference type="Proteomes" id="UP000070168">
    <property type="component" value="Unassembled WGS sequence"/>
</dbReference>